<proteinExistence type="inferred from homology"/>
<dbReference type="GO" id="GO:0046872">
    <property type="term" value="F:metal ion binding"/>
    <property type="evidence" value="ECO:0007669"/>
    <property type="project" value="UniProtKB-KW"/>
</dbReference>
<dbReference type="Gene3D" id="3.20.20.70">
    <property type="entry name" value="Aldolase class I"/>
    <property type="match status" value="1"/>
</dbReference>
<dbReference type="PROSITE" id="PS51918">
    <property type="entry name" value="RADICAL_SAM"/>
    <property type="match status" value="1"/>
</dbReference>
<evidence type="ECO:0000256" key="4">
    <source>
        <dbReference type="ARBA" id="ARBA00008703"/>
    </source>
</evidence>
<evidence type="ECO:0000256" key="13">
    <source>
        <dbReference type="ARBA" id="ARBA00030756"/>
    </source>
</evidence>
<keyword evidence="7" id="KW-0949">S-adenosyl-L-methionine</keyword>
<evidence type="ECO:0000313" key="18">
    <source>
        <dbReference type="Proteomes" id="UP000238288"/>
    </source>
</evidence>
<dbReference type="InterPro" id="IPR013785">
    <property type="entry name" value="Aldolase_TIM"/>
</dbReference>
<evidence type="ECO:0000256" key="5">
    <source>
        <dbReference type="ARBA" id="ARBA00022363"/>
    </source>
</evidence>
<organism evidence="17 18">
    <name type="scientific">Pseudoalteromonas carrageenovora IAM 12662</name>
    <dbReference type="NCBI Taxonomy" id="1314868"/>
    <lineage>
        <taxon>Bacteria</taxon>
        <taxon>Pseudomonadati</taxon>
        <taxon>Pseudomonadota</taxon>
        <taxon>Gammaproteobacteria</taxon>
        <taxon>Alteromonadales</taxon>
        <taxon>Pseudoalteromonadaceae</taxon>
        <taxon>Pseudoalteromonas</taxon>
    </lineage>
</organism>
<evidence type="ECO:0000313" key="17">
    <source>
        <dbReference type="EMBL" id="SOU39804.1"/>
    </source>
</evidence>
<keyword evidence="10" id="KW-0408">Iron</keyword>
<evidence type="ECO:0000256" key="15">
    <source>
        <dbReference type="PIRSR" id="PIRSR603739-50"/>
    </source>
</evidence>
<keyword evidence="9 15" id="KW-0663">Pyridoxal phosphate</keyword>
<dbReference type="EMBL" id="LT965928">
    <property type="protein sequence ID" value="SOU39804.1"/>
    <property type="molecule type" value="Genomic_DNA"/>
</dbReference>
<evidence type="ECO:0000256" key="11">
    <source>
        <dbReference type="ARBA" id="ARBA00023014"/>
    </source>
</evidence>
<evidence type="ECO:0000256" key="14">
    <source>
        <dbReference type="PIRSR" id="PIRSR004911-1"/>
    </source>
</evidence>
<feature type="binding site" evidence="14">
    <location>
        <position position="126"/>
    </location>
    <ligand>
        <name>[4Fe-4S] cluster</name>
        <dbReference type="ChEBI" id="CHEBI:49883"/>
        <note>4Fe-4S-S-AdoMet</note>
    </ligand>
</feature>
<dbReference type="GO" id="GO:0016853">
    <property type="term" value="F:isomerase activity"/>
    <property type="evidence" value="ECO:0007669"/>
    <property type="project" value="UniProtKB-KW"/>
</dbReference>
<name>A0A2K4X663_PSEVC</name>
<evidence type="ECO:0000256" key="6">
    <source>
        <dbReference type="ARBA" id="ARBA00022485"/>
    </source>
</evidence>
<dbReference type="AlphaFoldDB" id="A0A2K4X663"/>
<feature type="modified residue" description="N6-(pyridoxal phosphate)lysine" evidence="15">
    <location>
        <position position="331"/>
    </location>
</feature>
<accession>A0A2K4X663</accession>
<feature type="domain" description="Radical SAM core" evidence="16">
    <location>
        <begin position="105"/>
        <end position="328"/>
    </location>
</feature>
<evidence type="ECO:0000256" key="2">
    <source>
        <dbReference type="ARBA" id="ARBA00001933"/>
    </source>
</evidence>
<keyword evidence="6 14" id="KW-0004">4Fe-4S</keyword>
<comment type="cofactor">
    <cofactor evidence="3">
        <name>[4Fe-4S] cluster</name>
        <dbReference type="ChEBI" id="CHEBI:49883"/>
    </cofactor>
</comment>
<feature type="binding site" evidence="14">
    <location>
        <position position="123"/>
    </location>
    <ligand>
        <name>[4Fe-4S] cluster</name>
        <dbReference type="ChEBI" id="CHEBI:49883"/>
        <note>4Fe-4S-S-AdoMet</note>
    </ligand>
</feature>
<dbReference type="SFLD" id="SFLDS00029">
    <property type="entry name" value="Radical_SAM"/>
    <property type="match status" value="1"/>
</dbReference>
<reference evidence="17 18" key="1">
    <citation type="submission" date="2017-11" db="EMBL/GenBank/DDBJ databases">
        <authorList>
            <person name="Han C.G."/>
        </authorList>
    </citation>
    <scope>NUCLEOTIDE SEQUENCE [LARGE SCALE GENOMIC DNA]</scope>
    <source>
        <strain evidence="18">ATCC 43555</strain>
    </source>
</reference>
<comment type="catalytic activity">
    <reaction evidence="1">
        <text>L-lysine = D-beta-lysine</text>
        <dbReference type="Rhea" id="RHEA:44148"/>
        <dbReference type="ChEBI" id="CHEBI:32551"/>
        <dbReference type="ChEBI" id="CHEBI:84138"/>
    </reaction>
</comment>
<dbReference type="PIRSF" id="PIRSF004911">
    <property type="entry name" value="DUF160"/>
    <property type="match status" value="1"/>
</dbReference>
<dbReference type="PANTHER" id="PTHR30538">
    <property type="entry name" value="LYSINE 2,3-AMINOMUTASE-RELATED"/>
    <property type="match status" value="1"/>
</dbReference>
<dbReference type="PANTHER" id="PTHR30538:SF1">
    <property type="entry name" value="L-LYSINE 2,3-AMINOMUTASE"/>
    <property type="match status" value="1"/>
</dbReference>
<evidence type="ECO:0000256" key="7">
    <source>
        <dbReference type="ARBA" id="ARBA00022691"/>
    </source>
</evidence>
<dbReference type="CDD" id="cd01335">
    <property type="entry name" value="Radical_SAM"/>
    <property type="match status" value="1"/>
</dbReference>
<dbReference type="Proteomes" id="UP000238288">
    <property type="component" value="Chromosome PCAR9a"/>
</dbReference>
<feature type="binding site" evidence="14">
    <location>
        <position position="119"/>
    </location>
    <ligand>
        <name>[4Fe-4S] cluster</name>
        <dbReference type="ChEBI" id="CHEBI:49883"/>
        <note>4Fe-4S-S-AdoMet</note>
    </ligand>
</feature>
<dbReference type="InterPro" id="IPR007197">
    <property type="entry name" value="rSAM"/>
</dbReference>
<evidence type="ECO:0000256" key="12">
    <source>
        <dbReference type="ARBA" id="ARBA00023235"/>
    </source>
</evidence>
<comment type="similarity">
    <text evidence="4">Belongs to the radical SAM superfamily. KamA family.</text>
</comment>
<dbReference type="GO" id="GO:0051539">
    <property type="term" value="F:4 iron, 4 sulfur cluster binding"/>
    <property type="evidence" value="ECO:0007669"/>
    <property type="project" value="UniProtKB-KW"/>
</dbReference>
<comment type="cofactor">
    <cofactor evidence="2 15">
        <name>pyridoxal 5'-phosphate</name>
        <dbReference type="ChEBI" id="CHEBI:597326"/>
    </cofactor>
</comment>
<evidence type="ECO:0000256" key="10">
    <source>
        <dbReference type="ARBA" id="ARBA00023004"/>
    </source>
</evidence>
<evidence type="ECO:0000256" key="9">
    <source>
        <dbReference type="ARBA" id="ARBA00022898"/>
    </source>
</evidence>
<evidence type="ECO:0000259" key="16">
    <source>
        <dbReference type="PROSITE" id="PS51918"/>
    </source>
</evidence>
<dbReference type="SUPFAM" id="SSF102114">
    <property type="entry name" value="Radical SAM enzymes"/>
    <property type="match status" value="1"/>
</dbReference>
<dbReference type="InterPro" id="IPR058240">
    <property type="entry name" value="rSAM_sf"/>
</dbReference>
<dbReference type="SFLD" id="SFLDG01070">
    <property type="entry name" value="PLP-dependent"/>
    <property type="match status" value="1"/>
</dbReference>
<keyword evidence="12" id="KW-0413">Isomerase</keyword>
<dbReference type="NCBIfam" id="TIGR03821">
    <property type="entry name" value="EFP_modif_epmB"/>
    <property type="match status" value="1"/>
</dbReference>
<protein>
    <recommendedName>
        <fullName evidence="5">L-lysine 2,3-aminomutase</fullName>
    </recommendedName>
    <alternativeName>
        <fullName evidence="13">EF-P post-translational modification enzyme B</fullName>
    </alternativeName>
</protein>
<evidence type="ECO:0000256" key="3">
    <source>
        <dbReference type="ARBA" id="ARBA00001966"/>
    </source>
</evidence>
<keyword evidence="8 14" id="KW-0479">Metal-binding</keyword>
<dbReference type="NCBIfam" id="TIGR00238">
    <property type="entry name" value="KamA family radical SAM protein"/>
    <property type="match status" value="1"/>
</dbReference>
<keyword evidence="11 14" id="KW-0411">Iron-sulfur</keyword>
<evidence type="ECO:0000256" key="1">
    <source>
        <dbReference type="ARBA" id="ARBA00001352"/>
    </source>
</evidence>
<dbReference type="Pfam" id="PF04055">
    <property type="entry name" value="Radical_SAM"/>
    <property type="match status" value="1"/>
</dbReference>
<evidence type="ECO:0000256" key="8">
    <source>
        <dbReference type="ARBA" id="ARBA00022723"/>
    </source>
</evidence>
<dbReference type="InterPro" id="IPR022462">
    <property type="entry name" value="EpmB"/>
</dbReference>
<sequence>MPMIQRNEANLHKNWQKELANVVTCPKTLLEMVGLSSQAHENDLKARSLFAVRVPVPFIKKIRKGDANDPLLLQVMPRHQEFLTKSGFNKDPLLEQDNSQPGLLHKYKSRVLIMFKTGCAVNCRYCFRRHFPYQENQLNKRSLLDALSYIKSDTNINEVILSGGDPLMAKDDAISWFLDELEQLPQIKRMRIHSRLPVVIPARITDELCARLKQSPLKIVFINHINHANEIDDEFKAAMQKLKQAGVMLLNQAVILKDVNDTVDAQINLSEALFDADVLPYYLYLLDKVEGASHFDINEEQAIKIMAELLKALPGFLVPKLVREIGGQKSKTPIDLKLGRVNL</sequence>
<gene>
    <name evidence="17" type="primary">yjeK</name>
    <name evidence="17" type="ORF">PCAR9_A20224</name>
</gene>
<dbReference type="SFLD" id="SFLDF00314">
    <property type="entry name" value="L-lysine_2_3-aminomutase_(yjeK"/>
    <property type="match status" value="1"/>
</dbReference>
<dbReference type="InterPro" id="IPR003739">
    <property type="entry name" value="Lys_aminomutase/Glu_NH3_mut"/>
</dbReference>